<feature type="compositionally biased region" description="Basic and acidic residues" evidence="6">
    <location>
        <begin position="404"/>
        <end position="424"/>
    </location>
</feature>
<keyword evidence="4 7" id="KW-0472">Membrane</keyword>
<feature type="region of interest" description="Disordered" evidence="6">
    <location>
        <begin position="404"/>
        <end position="435"/>
    </location>
</feature>
<dbReference type="OrthoDB" id="10039147at2759"/>
<evidence type="ECO:0000256" key="3">
    <source>
        <dbReference type="ARBA" id="ARBA00022989"/>
    </source>
</evidence>
<dbReference type="Proteomes" id="UP000308092">
    <property type="component" value="Unassembled WGS sequence"/>
</dbReference>
<evidence type="ECO:0000256" key="1">
    <source>
        <dbReference type="ARBA" id="ARBA00004167"/>
    </source>
</evidence>
<evidence type="ECO:0000256" key="7">
    <source>
        <dbReference type="SAM" id="Phobius"/>
    </source>
</evidence>
<reference evidence="8 11" key="2">
    <citation type="submission" date="2019-08" db="EMBL/GenBank/DDBJ databases">
        <title>The genome sequence of a newly discovered highly antifungal drug resistant Aspergillus species, Aspergillus tanneri NIH 1004.</title>
        <authorList>
            <person name="Mounaud S."/>
            <person name="Singh I."/>
            <person name="Joardar V."/>
            <person name="Pakala S."/>
            <person name="Pakala S."/>
            <person name="Venepally P."/>
            <person name="Chung J.K."/>
            <person name="Losada L."/>
            <person name="Nierman W.C."/>
        </authorList>
    </citation>
    <scope>NUCLEOTIDE SEQUENCE [LARGE SCALE GENOMIC DNA]</scope>
    <source>
        <strain evidence="8 11">NIH1004</strain>
    </source>
</reference>
<evidence type="ECO:0000313" key="9">
    <source>
        <dbReference type="EMBL" id="THC92864.1"/>
    </source>
</evidence>
<feature type="transmembrane region" description="Helical" evidence="7">
    <location>
        <begin position="73"/>
        <end position="92"/>
    </location>
</feature>
<dbReference type="GO" id="GO:0016020">
    <property type="term" value="C:membrane"/>
    <property type="evidence" value="ECO:0007669"/>
    <property type="project" value="UniProtKB-SubCell"/>
</dbReference>
<keyword evidence="10" id="KW-1185">Reference proteome</keyword>
<protein>
    <recommendedName>
        <fullName evidence="12">DUF1682 domain protein</fullName>
    </recommendedName>
</protein>
<dbReference type="InterPro" id="IPR012879">
    <property type="entry name" value="CCDC47"/>
</dbReference>
<name>A0A4V3UNX7_9EURO</name>
<feature type="coiled-coil region" evidence="5">
    <location>
        <begin position="362"/>
        <end position="402"/>
    </location>
</feature>
<dbReference type="RefSeq" id="XP_033428216.1">
    <property type="nucleotide sequence ID" value="XM_033569410.1"/>
</dbReference>
<keyword evidence="3 7" id="KW-1133">Transmembrane helix</keyword>
<evidence type="ECO:0000256" key="6">
    <source>
        <dbReference type="SAM" id="MobiDB-lite"/>
    </source>
</evidence>
<comment type="caution">
    <text evidence="9">The sequence shown here is derived from an EMBL/GenBank/DDBJ whole genome shotgun (WGS) entry which is preliminary data.</text>
</comment>
<organism evidence="9 10">
    <name type="scientific">Aspergillus tanneri</name>
    <dbReference type="NCBI Taxonomy" id="1220188"/>
    <lineage>
        <taxon>Eukaryota</taxon>
        <taxon>Fungi</taxon>
        <taxon>Dikarya</taxon>
        <taxon>Ascomycota</taxon>
        <taxon>Pezizomycotina</taxon>
        <taxon>Eurotiomycetes</taxon>
        <taxon>Eurotiomycetidae</taxon>
        <taxon>Eurotiales</taxon>
        <taxon>Aspergillaceae</taxon>
        <taxon>Aspergillus</taxon>
        <taxon>Aspergillus subgen. Circumdati</taxon>
    </lineage>
</organism>
<gene>
    <name evidence="8" type="ORF">ATNIH1004_004741</name>
    <name evidence="9" type="ORF">EYZ11_007645</name>
</gene>
<evidence type="ECO:0000256" key="4">
    <source>
        <dbReference type="ARBA" id="ARBA00023136"/>
    </source>
</evidence>
<dbReference type="Proteomes" id="UP000324241">
    <property type="component" value="Unassembled WGS sequence"/>
</dbReference>
<dbReference type="GO" id="GO:0032469">
    <property type="term" value="P:endoplasmic reticulum calcium ion homeostasis"/>
    <property type="evidence" value="ECO:0007669"/>
    <property type="project" value="InterPro"/>
</dbReference>
<dbReference type="EMBL" id="SOSA01000303">
    <property type="protein sequence ID" value="THC92864.1"/>
    <property type="molecule type" value="Genomic_DNA"/>
</dbReference>
<dbReference type="GO" id="GO:0005509">
    <property type="term" value="F:calcium ion binding"/>
    <property type="evidence" value="ECO:0007669"/>
    <property type="project" value="InterPro"/>
</dbReference>
<keyword evidence="2 7" id="KW-0812">Transmembrane</keyword>
<evidence type="ECO:0008006" key="12">
    <source>
        <dbReference type="Google" id="ProtNLM"/>
    </source>
</evidence>
<keyword evidence="5" id="KW-0175">Coiled coil</keyword>
<dbReference type="EMBL" id="QUQM01000003">
    <property type="protein sequence ID" value="KAA8648855.1"/>
    <property type="molecule type" value="Genomic_DNA"/>
</dbReference>
<evidence type="ECO:0000313" key="8">
    <source>
        <dbReference type="EMBL" id="KAA8648855.1"/>
    </source>
</evidence>
<dbReference type="PANTHER" id="PTHR12883:SF0">
    <property type="entry name" value="PAT COMPLEX SUBUNIT CCDC47"/>
    <property type="match status" value="1"/>
</dbReference>
<evidence type="ECO:0000256" key="5">
    <source>
        <dbReference type="SAM" id="Coils"/>
    </source>
</evidence>
<dbReference type="STRING" id="1220188.A0A4V3UNX7"/>
<dbReference type="GeneID" id="54327443"/>
<dbReference type="Pfam" id="PF07946">
    <property type="entry name" value="CCDC47"/>
    <property type="match status" value="1"/>
</dbReference>
<sequence length="435" mass="49636">MAGLFKNMFGGSQPSGAAKVEDDFAEFVNAPDPSPASIVAASSSSTPGFNAQGTGVPYTKWYRVWERTSPKDFIQEAMVMPLILLIVVFHLWGTRKNRRKAREWAQAHAPALQSEFAVVGFGGIPKSEDISSELVSPDTLLKEKSAQEFTSYATGRQNVAFVDISIKLPKRYNPVIYWTDQVFSFLFESWTAPTETYEAIAYTFDGKEKDVVPVPAQDTSSLKVNNSAYDGFIWAAVHKNHMRQFRQDRYDASMTFTKDNAKLPQWVTVMTESAEITDALLTPELIQAIEKAGDDFKYLIITDQPIDKPTRIEETTPRKRIHVCVSLPSSSSRYASTMPLFTQFLRLADKLVGAAHFRAEVMRKIRNTREEEIKKLRRADEEEKAEERKLAAEKIKKEERERLLRSMSADEQRKYLEREREKGQRRSMKKYSKRG</sequence>
<reference evidence="9 10" key="1">
    <citation type="submission" date="2019-03" db="EMBL/GenBank/DDBJ databases">
        <title>The genome sequence of a newly discovered highly antifungal drug resistant Aspergillus species, Aspergillus tanneri NIH 1004.</title>
        <authorList>
            <person name="Mounaud S."/>
            <person name="Singh I."/>
            <person name="Joardar V."/>
            <person name="Pakala S."/>
            <person name="Pakala S."/>
            <person name="Venepally P."/>
            <person name="Hoover J."/>
            <person name="Nierman W."/>
            <person name="Chung J."/>
            <person name="Losada L."/>
        </authorList>
    </citation>
    <scope>NUCLEOTIDE SEQUENCE [LARGE SCALE GENOMIC DNA]</scope>
    <source>
        <strain evidence="9 10">NIH1004</strain>
    </source>
</reference>
<evidence type="ECO:0000313" key="10">
    <source>
        <dbReference type="Proteomes" id="UP000308092"/>
    </source>
</evidence>
<accession>A0A4V3UNX7</accession>
<comment type="subcellular location">
    <subcellularLocation>
        <location evidence="1">Membrane</location>
        <topology evidence="1">Single-pass membrane protein</topology>
    </subcellularLocation>
</comment>
<dbReference type="PANTHER" id="PTHR12883">
    <property type="entry name" value="ADIPOCYTE-SPECIFIC PROTEIN 4-RELATED"/>
    <property type="match status" value="1"/>
</dbReference>
<proteinExistence type="predicted"/>
<evidence type="ECO:0000256" key="2">
    <source>
        <dbReference type="ARBA" id="ARBA00022692"/>
    </source>
</evidence>
<dbReference type="AlphaFoldDB" id="A0A4V3UNX7"/>
<feature type="compositionally biased region" description="Basic residues" evidence="6">
    <location>
        <begin position="425"/>
        <end position="435"/>
    </location>
</feature>
<dbReference type="VEuPathDB" id="FungiDB:EYZ11_007645"/>
<evidence type="ECO:0000313" key="11">
    <source>
        <dbReference type="Proteomes" id="UP000324241"/>
    </source>
</evidence>
<dbReference type="GO" id="GO:0005783">
    <property type="term" value="C:endoplasmic reticulum"/>
    <property type="evidence" value="ECO:0007669"/>
    <property type="project" value="InterPro"/>
</dbReference>